<dbReference type="GO" id="GO:0009403">
    <property type="term" value="P:toxin biosynthetic process"/>
    <property type="evidence" value="ECO:0007669"/>
    <property type="project" value="InterPro"/>
</dbReference>
<dbReference type="InterPro" id="IPR003825">
    <property type="entry name" value="Colicin-V_CvpA"/>
</dbReference>
<dbReference type="InterPro" id="IPR001940">
    <property type="entry name" value="Peptidase_S1C"/>
</dbReference>
<organism evidence="6 7">
    <name type="scientific">Nakamurella flava</name>
    <dbReference type="NCBI Taxonomy" id="2576308"/>
    <lineage>
        <taxon>Bacteria</taxon>
        <taxon>Bacillati</taxon>
        <taxon>Actinomycetota</taxon>
        <taxon>Actinomycetes</taxon>
        <taxon>Nakamurellales</taxon>
        <taxon>Nakamurellaceae</taxon>
        <taxon>Nakamurella</taxon>
    </lineage>
</organism>
<dbReference type="InterPro" id="IPR047680">
    <property type="entry name" value="MarP-like"/>
</dbReference>
<dbReference type="Proteomes" id="UP000306985">
    <property type="component" value="Unassembled WGS sequence"/>
</dbReference>
<dbReference type="Pfam" id="PF13365">
    <property type="entry name" value="Trypsin_2"/>
    <property type="match status" value="1"/>
</dbReference>
<reference evidence="6 7" key="1">
    <citation type="submission" date="2019-05" db="EMBL/GenBank/DDBJ databases">
        <title>Nakamurella sp. N5BH11, whole genome shotgun sequence.</title>
        <authorList>
            <person name="Tuo L."/>
        </authorList>
    </citation>
    <scope>NUCLEOTIDE SEQUENCE [LARGE SCALE GENOMIC DNA]</scope>
    <source>
        <strain evidence="6 7">N5BH11</strain>
    </source>
</reference>
<keyword evidence="2 5" id="KW-0812">Transmembrane</keyword>
<comment type="caution">
    <text evidence="6">The sequence shown here is derived from an EMBL/GenBank/DDBJ whole genome shotgun (WGS) entry which is preliminary data.</text>
</comment>
<dbReference type="AlphaFoldDB" id="A0A4U6QEC5"/>
<comment type="subcellular location">
    <subcellularLocation>
        <location evidence="1">Membrane</location>
        <topology evidence="1">Multi-pass membrane protein</topology>
    </subcellularLocation>
</comment>
<accession>A0A4U6QEC5</accession>
<evidence type="ECO:0000256" key="5">
    <source>
        <dbReference type="SAM" id="Phobius"/>
    </source>
</evidence>
<evidence type="ECO:0000256" key="4">
    <source>
        <dbReference type="ARBA" id="ARBA00023136"/>
    </source>
</evidence>
<dbReference type="InterPro" id="IPR009003">
    <property type="entry name" value="Peptidase_S1_PA"/>
</dbReference>
<dbReference type="GO" id="GO:0004252">
    <property type="term" value="F:serine-type endopeptidase activity"/>
    <property type="evidence" value="ECO:0007669"/>
    <property type="project" value="InterPro"/>
</dbReference>
<evidence type="ECO:0000256" key="1">
    <source>
        <dbReference type="ARBA" id="ARBA00004141"/>
    </source>
</evidence>
<keyword evidence="7" id="KW-1185">Reference proteome</keyword>
<evidence type="ECO:0000256" key="3">
    <source>
        <dbReference type="ARBA" id="ARBA00022989"/>
    </source>
</evidence>
<keyword evidence="6" id="KW-0378">Hydrolase</keyword>
<evidence type="ECO:0000313" key="6">
    <source>
        <dbReference type="EMBL" id="TKV58440.1"/>
    </source>
</evidence>
<dbReference type="NCBIfam" id="NF033740">
    <property type="entry name" value="MarP_fam_protase"/>
    <property type="match status" value="1"/>
</dbReference>
<evidence type="ECO:0000313" key="7">
    <source>
        <dbReference type="Proteomes" id="UP000306985"/>
    </source>
</evidence>
<keyword evidence="3 5" id="KW-1133">Transmembrane helix</keyword>
<dbReference type="EMBL" id="SZZH01000003">
    <property type="protein sequence ID" value="TKV58440.1"/>
    <property type="molecule type" value="Genomic_DNA"/>
</dbReference>
<dbReference type="GO" id="GO:0016020">
    <property type="term" value="C:membrane"/>
    <property type="evidence" value="ECO:0007669"/>
    <property type="project" value="UniProtKB-SubCell"/>
</dbReference>
<gene>
    <name evidence="6" type="ORF">FDO65_12805</name>
</gene>
<feature type="transmembrane region" description="Helical" evidence="5">
    <location>
        <begin position="68"/>
        <end position="90"/>
    </location>
</feature>
<sequence length="406" mass="41395">MDLSSMLQSINAIDVLVVLLVIAAAISGFRQGLITALFTLVGAVAGAVGAVKLAPLAMDLVTDSTAKIALGIACVIVGVGIGEVVGSLLGRAISSRISWRPAQAVDRTLGIFGYSLAVLLVIWMVAVPLASVPWPWLSSTIRSSTVLGEVDKVMPDQARDLSSGLRQVFNDSGFPAILDPLAPTPGTTEVAAPDAAATDNPAIAAAAPSILKVRAVSESCSRRMEGTGFVIGPNKIMTNAHVVAGSARAGVEVDGTVLTGSVVVYDPNLDIAVLDVPDLSPDIPALTFASSAAPAGADAVVAGYPLDGPYTLSPARVRTVIDLRGPNIYSSSTVTREVYTIRAQVRPGNSGGPLLASDGTVLGVIFGGAIDSEDVGFALTADQVADILQEGLQDDTPTSTQVCTAA</sequence>
<feature type="transmembrane region" description="Helical" evidence="5">
    <location>
        <begin position="111"/>
        <end position="136"/>
    </location>
</feature>
<feature type="transmembrane region" description="Helical" evidence="5">
    <location>
        <begin position="33"/>
        <end position="56"/>
    </location>
</feature>
<keyword evidence="4 5" id="KW-0472">Membrane</keyword>
<dbReference type="PANTHER" id="PTHR43019:SF23">
    <property type="entry name" value="PROTEASE DO-LIKE 5, CHLOROPLASTIC"/>
    <property type="match status" value="1"/>
</dbReference>
<evidence type="ECO:0000256" key="2">
    <source>
        <dbReference type="ARBA" id="ARBA00022692"/>
    </source>
</evidence>
<dbReference type="SUPFAM" id="SSF50494">
    <property type="entry name" value="Trypsin-like serine proteases"/>
    <property type="match status" value="1"/>
</dbReference>
<protein>
    <submittedName>
        <fullName evidence="6">MarP family serine protease</fullName>
    </submittedName>
</protein>
<feature type="transmembrane region" description="Helical" evidence="5">
    <location>
        <begin position="6"/>
        <end position="26"/>
    </location>
</feature>
<dbReference type="PANTHER" id="PTHR43019">
    <property type="entry name" value="SERINE ENDOPROTEASE DEGS"/>
    <property type="match status" value="1"/>
</dbReference>
<proteinExistence type="predicted"/>
<dbReference type="Gene3D" id="2.40.10.10">
    <property type="entry name" value="Trypsin-like serine proteases"/>
    <property type="match status" value="2"/>
</dbReference>
<dbReference type="PRINTS" id="PR00834">
    <property type="entry name" value="PROTEASES2C"/>
</dbReference>
<dbReference type="InterPro" id="IPR043504">
    <property type="entry name" value="Peptidase_S1_PA_chymotrypsin"/>
</dbReference>
<dbReference type="RefSeq" id="WP_137450103.1">
    <property type="nucleotide sequence ID" value="NZ_SZZH01000003.1"/>
</dbReference>
<dbReference type="OrthoDB" id="9766361at2"/>
<dbReference type="GO" id="GO:0006508">
    <property type="term" value="P:proteolysis"/>
    <property type="evidence" value="ECO:0007669"/>
    <property type="project" value="UniProtKB-KW"/>
</dbReference>
<dbReference type="Pfam" id="PF02674">
    <property type="entry name" value="Colicin_V"/>
    <property type="match status" value="1"/>
</dbReference>
<name>A0A4U6QEC5_9ACTN</name>
<keyword evidence="6" id="KW-0645">Protease</keyword>